<reference evidence="2 3" key="1">
    <citation type="submission" date="2024-01" db="EMBL/GenBank/DDBJ databases">
        <title>A draft genome for a cacao thread blight-causing isolate of Paramarasmius palmivorus.</title>
        <authorList>
            <person name="Baruah I.K."/>
            <person name="Bukari Y."/>
            <person name="Amoako-Attah I."/>
            <person name="Meinhardt L.W."/>
            <person name="Bailey B.A."/>
            <person name="Cohen S.P."/>
        </authorList>
    </citation>
    <scope>NUCLEOTIDE SEQUENCE [LARGE SCALE GENOMIC DNA]</scope>
    <source>
        <strain evidence="2 3">GH-12</strain>
    </source>
</reference>
<evidence type="ECO:0000313" key="2">
    <source>
        <dbReference type="EMBL" id="KAK7037363.1"/>
    </source>
</evidence>
<feature type="compositionally biased region" description="Polar residues" evidence="1">
    <location>
        <begin position="462"/>
        <end position="472"/>
    </location>
</feature>
<sequence>MSSRLRPTKKRKEAFSSDLPSKRTQFFPAQPSHHSSNRQPCPVVFLSDGSAYSQIPFTHRPLGQFGFRSGLFEDPQQIGVPDEEVAPDTPADAVQGDLAPPLLHEDAGVNFIHPNPSPPPLSPHRRKRQRQSQRWLHEVLPKLLHPYMDLVQRSRNFQDPIDVEDSPCMCGKPSRSLAVVVIRFASLQKVLINICACRTAPRLLLARGCFPCAPILPTLAVDIQVLEFVSRLFVRIAPNHTAWCTALEDFLASQGYRLHGEDPIRRRFATSFHWYNTLKDQIRVSLDSLLLHARMTLKPPSASIPSSSISPPLSPSSTSAAPYSPNPTSADPLLQPSHSEEFSTIPSSDDFTPAPSSPTPHEAQSSHSYDDATIGDEPRPKLDRPLDYLRSRCPLCFGGKRRPIGFDAIVCVDACFTQKHNKQQRDHPISHPRSVFVSEAEVLSMEAEVEFIRPSRPRKSKASQSDPSQTSRDGFEGSMKVPTSVLDGCEDSFTAADERRQKASTKFFDCTALMGLLCRHDRVLWLVNMTSAGEKQHYVLSLLSVLFQHLPDDFTIGLLYDIACQLHRSFVKFNFLEEYSSRISFAISVFHAFGHRWPCQIIYHPRKRVGYGLSDGEGCERFWHSISKLIPFLRVCGYYVRLYTVDVQIQHLDRESLLGLGKWLERKWIACHDRRRSAIAALQQCGREESFLREQWVAQVKHQTKPLPSQSRHSAKDAVQEVIQLRSAVSQLTSSLSKLEQSLVDEDMPSYQYLEVQAEIPLREQRLKDAKKKLQIAERALGVSERQEVSRLVNSPFLLARMNARAVKLRLMERLRQRKFERDRLERTFRKQKTTNEQKADQHLEDAVSKRDPSIQRLAKQYNDLVDKMRSLIRTNRAPRNAVAPAAIDTKTLFSLDVDDAIWDDVGLHDESDSAMPPPWLSDDAVRSGVRALLEKDRCDEELLRLRHERDAMQEWYSEEWDVITKAIADAETEGVRYQLKLLRDWLMLLQHEWDRYTTLLRPSHDAPAWGPSTADIKHFRDTRRRDAVELIPSFTDSSSDSDSNSDNGVVEPDEDSLLIDLLDHMDLVEDDYE</sequence>
<comment type="caution">
    <text evidence="2">The sequence shown here is derived from an EMBL/GenBank/DDBJ whole genome shotgun (WGS) entry which is preliminary data.</text>
</comment>
<feature type="compositionally biased region" description="Basic and acidic residues" evidence="1">
    <location>
        <begin position="376"/>
        <end position="385"/>
    </location>
</feature>
<feature type="region of interest" description="Disordered" evidence="1">
    <location>
        <begin position="300"/>
        <end position="385"/>
    </location>
</feature>
<dbReference type="InterPro" id="IPR040521">
    <property type="entry name" value="KDZ"/>
</dbReference>
<accession>A0AAW0CGN3</accession>
<proteinExistence type="predicted"/>
<dbReference type="PANTHER" id="PTHR33096:SF1">
    <property type="entry name" value="CXC1-LIKE CYSTEINE CLUSTER ASSOCIATED WITH KDZ TRANSPOSASES DOMAIN-CONTAINING PROTEIN"/>
    <property type="match status" value="1"/>
</dbReference>
<dbReference type="Pfam" id="PF18758">
    <property type="entry name" value="KDZ"/>
    <property type="match status" value="1"/>
</dbReference>
<evidence type="ECO:0000313" key="3">
    <source>
        <dbReference type="Proteomes" id="UP001383192"/>
    </source>
</evidence>
<protein>
    <recommendedName>
        <fullName evidence="4">CxC1-like cysteine cluster associated with KDZ transposases domain-containing protein</fullName>
    </recommendedName>
</protein>
<feature type="compositionally biased region" description="Low complexity" evidence="1">
    <location>
        <begin position="300"/>
        <end position="330"/>
    </location>
</feature>
<evidence type="ECO:0008006" key="4">
    <source>
        <dbReference type="Google" id="ProtNLM"/>
    </source>
</evidence>
<evidence type="ECO:0000256" key="1">
    <source>
        <dbReference type="SAM" id="MobiDB-lite"/>
    </source>
</evidence>
<gene>
    <name evidence="2" type="ORF">VNI00_011113</name>
</gene>
<feature type="compositionally biased region" description="Low complexity" evidence="1">
    <location>
        <begin position="1037"/>
        <end position="1048"/>
    </location>
</feature>
<keyword evidence="3" id="KW-1185">Reference proteome</keyword>
<dbReference type="Proteomes" id="UP001383192">
    <property type="component" value="Unassembled WGS sequence"/>
</dbReference>
<feature type="region of interest" description="Disordered" evidence="1">
    <location>
        <begin position="453"/>
        <end position="480"/>
    </location>
</feature>
<dbReference type="AlphaFoldDB" id="A0AAW0CGN3"/>
<dbReference type="PANTHER" id="PTHR33096">
    <property type="entry name" value="CXC2 DOMAIN-CONTAINING PROTEIN"/>
    <property type="match status" value="1"/>
</dbReference>
<feature type="region of interest" description="Disordered" evidence="1">
    <location>
        <begin position="827"/>
        <end position="852"/>
    </location>
</feature>
<feature type="region of interest" description="Disordered" evidence="1">
    <location>
        <begin position="1033"/>
        <end position="1057"/>
    </location>
</feature>
<feature type="region of interest" description="Disordered" evidence="1">
    <location>
        <begin position="1"/>
        <end position="41"/>
    </location>
</feature>
<dbReference type="EMBL" id="JAYKXP010000047">
    <property type="protein sequence ID" value="KAK7037363.1"/>
    <property type="molecule type" value="Genomic_DNA"/>
</dbReference>
<name>A0AAW0CGN3_9AGAR</name>
<feature type="compositionally biased region" description="Basic residues" evidence="1">
    <location>
        <begin position="1"/>
        <end position="12"/>
    </location>
</feature>
<organism evidence="2 3">
    <name type="scientific">Paramarasmius palmivorus</name>
    <dbReference type="NCBI Taxonomy" id="297713"/>
    <lineage>
        <taxon>Eukaryota</taxon>
        <taxon>Fungi</taxon>
        <taxon>Dikarya</taxon>
        <taxon>Basidiomycota</taxon>
        <taxon>Agaricomycotina</taxon>
        <taxon>Agaricomycetes</taxon>
        <taxon>Agaricomycetidae</taxon>
        <taxon>Agaricales</taxon>
        <taxon>Marasmiineae</taxon>
        <taxon>Marasmiaceae</taxon>
        <taxon>Paramarasmius</taxon>
    </lineage>
</organism>